<dbReference type="InterPro" id="IPR055774">
    <property type="entry name" value="DUF7350"/>
</dbReference>
<evidence type="ECO:0000313" key="2">
    <source>
        <dbReference type="EMBL" id="SDJ96319.1"/>
    </source>
</evidence>
<gene>
    <name evidence="2" type="ORF">SAMN05216226_11310</name>
</gene>
<dbReference type="InterPro" id="IPR038482">
    <property type="entry name" value="Tp34-type_sf"/>
</dbReference>
<dbReference type="EMBL" id="FNFC01000013">
    <property type="protein sequence ID" value="SDJ96319.1"/>
    <property type="molecule type" value="Genomic_DNA"/>
</dbReference>
<proteinExistence type="predicted"/>
<evidence type="ECO:0000313" key="3">
    <source>
        <dbReference type="Proteomes" id="UP000198856"/>
    </source>
</evidence>
<keyword evidence="3" id="KW-1185">Reference proteome</keyword>
<dbReference type="Pfam" id="PF24041">
    <property type="entry name" value="DUF7350"/>
    <property type="match status" value="1"/>
</dbReference>
<dbReference type="Proteomes" id="UP000198856">
    <property type="component" value="Unassembled WGS sequence"/>
</dbReference>
<sequence>MRRRRVLRTGGAAALAALAGCLGGDDSSPESGSEFDDPGPPWSRSDAVYHQAHFSGMKMIGTAQEGGRTVGLSYTYAERFWTVTGERTQRVGVEDEYNAIHLMASVWDTETGTVLPVDSGLRVAVERDGETLTERAMWPMLSQQMGAHFGDNIEFPAQEEFTLAIDMGETTATRLGSLQQLSDSPGTVRFDFDFTRSTRNEIKVRPTGAQPLERRGAADAVPPMEMSMQPLSFAPTPDALPGRVLGEGTSGDAEFVIAASGSADGTYLAVSPRTPYNGYVLPLMSLSVTVERDGESVFEGSLANTVGPNRGYHYGAVLDSIESGDEITVTVDSPPQVARHAGYETAFLDMPEVSVTA</sequence>
<dbReference type="AlphaFoldDB" id="A0A1G8Y0E0"/>
<dbReference type="PROSITE" id="PS51257">
    <property type="entry name" value="PROKAR_LIPOPROTEIN"/>
    <property type="match status" value="1"/>
</dbReference>
<dbReference type="STRING" id="890420.SAMN05216226_11310"/>
<protein>
    <recommendedName>
        <fullName evidence="1">DUF7350 domain-containing protein</fullName>
    </recommendedName>
</protein>
<organism evidence="2 3">
    <name type="scientific">Halovenus aranensis</name>
    <dbReference type="NCBI Taxonomy" id="890420"/>
    <lineage>
        <taxon>Archaea</taxon>
        <taxon>Methanobacteriati</taxon>
        <taxon>Methanobacteriota</taxon>
        <taxon>Stenosarchaea group</taxon>
        <taxon>Halobacteria</taxon>
        <taxon>Halobacteriales</taxon>
        <taxon>Haloarculaceae</taxon>
        <taxon>Halovenus</taxon>
    </lineage>
</organism>
<dbReference type="Gene3D" id="2.60.40.2480">
    <property type="entry name" value="Periplasmic metal-binding protein Tp34-type"/>
    <property type="match status" value="1"/>
</dbReference>
<dbReference type="OrthoDB" id="156174at2157"/>
<evidence type="ECO:0000259" key="1">
    <source>
        <dbReference type="Pfam" id="PF24041"/>
    </source>
</evidence>
<reference evidence="2 3" key="1">
    <citation type="submission" date="2016-10" db="EMBL/GenBank/DDBJ databases">
        <authorList>
            <person name="de Groot N.N."/>
        </authorList>
    </citation>
    <scope>NUCLEOTIDE SEQUENCE [LARGE SCALE GENOMIC DNA]</scope>
    <source>
        <strain evidence="2 3">IBRC-M10015</strain>
    </source>
</reference>
<dbReference type="RefSeq" id="WP_092703691.1">
    <property type="nucleotide sequence ID" value="NZ_FNFC01000013.1"/>
</dbReference>
<feature type="domain" description="DUF7350" evidence="1">
    <location>
        <begin position="238"/>
        <end position="356"/>
    </location>
</feature>
<name>A0A1G8Y0E0_9EURY</name>
<accession>A0A1G8Y0E0</accession>